<organism evidence="3 4">
    <name type="scientific">Persicirhabdus sediminis</name>
    <dbReference type="NCBI Taxonomy" id="454144"/>
    <lineage>
        <taxon>Bacteria</taxon>
        <taxon>Pseudomonadati</taxon>
        <taxon>Verrucomicrobiota</taxon>
        <taxon>Verrucomicrobiia</taxon>
        <taxon>Verrucomicrobiales</taxon>
        <taxon>Verrucomicrobiaceae</taxon>
        <taxon>Persicirhabdus</taxon>
    </lineage>
</organism>
<accession>A0A8J7SLF1</accession>
<gene>
    <name evidence="3" type="ORF">JIN82_04185</name>
</gene>
<dbReference type="AlphaFoldDB" id="A0A8J7SLF1"/>
<feature type="compositionally biased region" description="Low complexity" evidence="1">
    <location>
        <begin position="180"/>
        <end position="191"/>
    </location>
</feature>
<evidence type="ECO:0000313" key="3">
    <source>
        <dbReference type="EMBL" id="MBK1790353.1"/>
    </source>
</evidence>
<evidence type="ECO:0000313" key="4">
    <source>
        <dbReference type="Proteomes" id="UP000624703"/>
    </source>
</evidence>
<evidence type="ECO:0000256" key="2">
    <source>
        <dbReference type="SAM" id="Phobius"/>
    </source>
</evidence>
<keyword evidence="4" id="KW-1185">Reference proteome</keyword>
<dbReference type="EMBL" id="JAENIM010000021">
    <property type="protein sequence ID" value="MBK1790353.1"/>
    <property type="molecule type" value="Genomic_DNA"/>
</dbReference>
<dbReference type="RefSeq" id="WP_200310386.1">
    <property type="nucleotide sequence ID" value="NZ_JAENIM010000021.1"/>
</dbReference>
<proteinExistence type="predicted"/>
<evidence type="ECO:0000256" key="1">
    <source>
        <dbReference type="SAM" id="MobiDB-lite"/>
    </source>
</evidence>
<sequence>MNFGTIGIILICVAVGYVLFPLVEKSILPDDEGAATSELVDDSAAPAKPRQTITLTGDDEVVVTPAKTVAVAGSDLGIDLSKFAKEDYPDRVALSEEISIVVRDKPYPLTAGSMVDVIGLEGEDVIFSVMGVVEGAIDIRKTNFIELAMPKMLERMANPNAQPPAVAPPVVPDPAPAPASAPAQPAATPTPGLSESQPVIPVEPAQPAVSDQPAAPASAGSGELTDTEILTIMRASIEASEVTEFTLDQVQDARAGTPEVYEGVQRDTGIIVFRTETIVGPQDIEAMAIIADGKVLQWLYAKNKQQMK</sequence>
<keyword evidence="2" id="KW-1133">Transmembrane helix</keyword>
<feature type="region of interest" description="Disordered" evidence="1">
    <location>
        <begin position="159"/>
        <end position="199"/>
    </location>
</feature>
<protein>
    <submittedName>
        <fullName evidence="3">Uncharacterized protein</fullName>
    </submittedName>
</protein>
<feature type="compositionally biased region" description="Pro residues" evidence="1">
    <location>
        <begin position="161"/>
        <end position="179"/>
    </location>
</feature>
<keyword evidence="2" id="KW-0472">Membrane</keyword>
<reference evidence="3" key="1">
    <citation type="submission" date="2021-01" db="EMBL/GenBank/DDBJ databases">
        <title>Modified the classification status of verrucomicrobia.</title>
        <authorList>
            <person name="Feng X."/>
        </authorList>
    </citation>
    <scope>NUCLEOTIDE SEQUENCE</scope>
    <source>
        <strain evidence="3">_KCTC 22039</strain>
    </source>
</reference>
<dbReference type="Proteomes" id="UP000624703">
    <property type="component" value="Unassembled WGS sequence"/>
</dbReference>
<keyword evidence="2" id="KW-0812">Transmembrane</keyword>
<name>A0A8J7SLF1_9BACT</name>
<comment type="caution">
    <text evidence="3">The sequence shown here is derived from an EMBL/GenBank/DDBJ whole genome shotgun (WGS) entry which is preliminary data.</text>
</comment>
<feature type="transmembrane region" description="Helical" evidence="2">
    <location>
        <begin position="6"/>
        <end position="23"/>
    </location>
</feature>